<accession>A0A1V9Z269</accession>
<dbReference type="AlphaFoldDB" id="A0A1V9Z269"/>
<dbReference type="EMBL" id="JNBR01000481">
    <property type="protein sequence ID" value="OQR92073.1"/>
    <property type="molecule type" value="Genomic_DNA"/>
</dbReference>
<comment type="caution">
    <text evidence="1">The sequence shown here is derived from an EMBL/GenBank/DDBJ whole genome shotgun (WGS) entry which is preliminary data.</text>
</comment>
<sequence length="276" mass="29743">MDSAGHAALLRAYFRCGHETSEAWGAVLGVSPTVATAFTAQLLHDPDPEPSAVAAPPQLYVGMWPHAYYKLLAHVFELWATSGTNPALQLPPTIDGVIEDRRALDRILALPVSVVRAIDGTFEAMDAFVHAVGGARGLLTLLGVRCTIGSQIVCPPTRSQCMAAFNLKHGGATVRTTLTVGARQWTKHAQRSLDGWWGTNKGSEAAKNALGDAKVTEILDTMVWMNTHGLPNGPIVLEVRQQDGYGARWGVSGDDVHFRGFVEPYMEDGHASGWIH</sequence>
<keyword evidence="2" id="KW-1185">Reference proteome</keyword>
<reference evidence="1 2" key="1">
    <citation type="journal article" date="2014" name="Genome Biol. Evol.">
        <title>The secreted proteins of Achlya hypogyna and Thraustotheca clavata identify the ancestral oomycete secretome and reveal gene acquisitions by horizontal gene transfer.</title>
        <authorList>
            <person name="Misner I."/>
            <person name="Blouin N."/>
            <person name="Leonard G."/>
            <person name="Richards T.A."/>
            <person name="Lane C.E."/>
        </authorList>
    </citation>
    <scope>NUCLEOTIDE SEQUENCE [LARGE SCALE GENOMIC DNA]</scope>
    <source>
        <strain evidence="1 2">ATCC 48635</strain>
    </source>
</reference>
<dbReference type="Proteomes" id="UP000243579">
    <property type="component" value="Unassembled WGS sequence"/>
</dbReference>
<dbReference type="PANTHER" id="PTHR34204">
    <property type="entry name" value="RNA-BINDING ASCH DOMAIN PROTEIN"/>
    <property type="match status" value="1"/>
</dbReference>
<evidence type="ECO:0000313" key="1">
    <source>
        <dbReference type="EMBL" id="OQR92073.1"/>
    </source>
</evidence>
<name>A0A1V9Z269_ACHHY</name>
<dbReference type="OrthoDB" id="112749at2759"/>
<protein>
    <submittedName>
        <fullName evidence="1">Uncharacterized protein</fullName>
    </submittedName>
</protein>
<evidence type="ECO:0000313" key="2">
    <source>
        <dbReference type="Proteomes" id="UP000243579"/>
    </source>
</evidence>
<gene>
    <name evidence="1" type="ORF">ACHHYP_04094</name>
</gene>
<proteinExistence type="predicted"/>
<organism evidence="1 2">
    <name type="scientific">Achlya hypogyna</name>
    <name type="common">Oomycete</name>
    <name type="synonym">Protoachlya hypogyna</name>
    <dbReference type="NCBI Taxonomy" id="1202772"/>
    <lineage>
        <taxon>Eukaryota</taxon>
        <taxon>Sar</taxon>
        <taxon>Stramenopiles</taxon>
        <taxon>Oomycota</taxon>
        <taxon>Saprolegniomycetes</taxon>
        <taxon>Saprolegniales</taxon>
        <taxon>Achlyaceae</taxon>
        <taxon>Achlya</taxon>
    </lineage>
</organism>
<dbReference type="PANTHER" id="PTHR34204:SF2">
    <property type="entry name" value="RNA-BINDING ASCH DOMAIN PROTEIN"/>
    <property type="match status" value="1"/>
</dbReference>